<dbReference type="Pfam" id="PF00248">
    <property type="entry name" value="Aldo_ket_red"/>
    <property type="match status" value="1"/>
</dbReference>
<feature type="domain" description="NADP-dependent oxidoreductase" evidence="1">
    <location>
        <begin position="33"/>
        <end position="194"/>
    </location>
</feature>
<dbReference type="OrthoDB" id="5357513at2759"/>
<dbReference type="SUPFAM" id="SSF51430">
    <property type="entry name" value="NAD(P)-linked oxidoreductase"/>
    <property type="match status" value="1"/>
</dbReference>
<dbReference type="Gene3D" id="3.20.20.100">
    <property type="entry name" value="NADP-dependent oxidoreductase domain"/>
    <property type="match status" value="1"/>
</dbReference>
<dbReference type="PANTHER" id="PTHR43827">
    <property type="entry name" value="2,5-DIKETO-D-GLUCONIC ACID REDUCTASE"/>
    <property type="match status" value="1"/>
</dbReference>
<keyword evidence="3" id="KW-1185">Reference proteome</keyword>
<organism evidence="2 3">
    <name type="scientific">Spizellomyces punctatus (strain DAOM BR117)</name>
    <dbReference type="NCBI Taxonomy" id="645134"/>
    <lineage>
        <taxon>Eukaryota</taxon>
        <taxon>Fungi</taxon>
        <taxon>Fungi incertae sedis</taxon>
        <taxon>Chytridiomycota</taxon>
        <taxon>Chytridiomycota incertae sedis</taxon>
        <taxon>Chytridiomycetes</taxon>
        <taxon>Spizellomycetales</taxon>
        <taxon>Spizellomycetaceae</taxon>
        <taxon>Spizellomyces</taxon>
    </lineage>
</organism>
<dbReference type="InParanoid" id="A0A0L0HFI9"/>
<dbReference type="AlphaFoldDB" id="A0A0L0HFI9"/>
<dbReference type="Proteomes" id="UP000053201">
    <property type="component" value="Unassembled WGS sequence"/>
</dbReference>
<dbReference type="OMA" id="ITYQAYW"/>
<dbReference type="STRING" id="645134.A0A0L0HFI9"/>
<evidence type="ECO:0000313" key="3">
    <source>
        <dbReference type="Proteomes" id="UP000053201"/>
    </source>
</evidence>
<dbReference type="GeneID" id="27688560"/>
<reference evidence="2 3" key="1">
    <citation type="submission" date="2009-08" db="EMBL/GenBank/DDBJ databases">
        <title>The Genome Sequence of Spizellomyces punctatus strain DAOM BR117.</title>
        <authorList>
            <consortium name="The Broad Institute Genome Sequencing Platform"/>
            <person name="Russ C."/>
            <person name="Cuomo C."/>
            <person name="Shea T."/>
            <person name="Young S.K."/>
            <person name="Zeng Q."/>
            <person name="Koehrsen M."/>
            <person name="Haas B."/>
            <person name="Borodovsky M."/>
            <person name="Guigo R."/>
            <person name="Alvarado L."/>
            <person name="Berlin A."/>
            <person name="Bochicchio J."/>
            <person name="Borenstein D."/>
            <person name="Chapman S."/>
            <person name="Chen Z."/>
            <person name="Engels R."/>
            <person name="Freedman E."/>
            <person name="Gellesch M."/>
            <person name="Goldberg J."/>
            <person name="Griggs A."/>
            <person name="Gujja S."/>
            <person name="Heiman D."/>
            <person name="Hepburn T."/>
            <person name="Howarth C."/>
            <person name="Jen D."/>
            <person name="Larson L."/>
            <person name="Lewis B."/>
            <person name="Mehta T."/>
            <person name="Park D."/>
            <person name="Pearson M."/>
            <person name="Roberts A."/>
            <person name="Saif S."/>
            <person name="Shenoy N."/>
            <person name="Sisk P."/>
            <person name="Stolte C."/>
            <person name="Sykes S."/>
            <person name="Thomson T."/>
            <person name="Walk T."/>
            <person name="White J."/>
            <person name="Yandava C."/>
            <person name="Burger G."/>
            <person name="Gray M.W."/>
            <person name="Holland P.W.H."/>
            <person name="King N."/>
            <person name="Lang F.B.F."/>
            <person name="Roger A.J."/>
            <person name="Ruiz-Trillo I."/>
            <person name="Lander E."/>
            <person name="Nusbaum C."/>
        </authorList>
    </citation>
    <scope>NUCLEOTIDE SEQUENCE [LARGE SCALE GENOMIC DNA]</scope>
    <source>
        <strain evidence="2 3">DAOM BR117</strain>
    </source>
</reference>
<evidence type="ECO:0000259" key="1">
    <source>
        <dbReference type="Pfam" id="PF00248"/>
    </source>
</evidence>
<protein>
    <recommendedName>
        <fullName evidence="1">NADP-dependent oxidoreductase domain-containing protein</fullName>
    </recommendedName>
</protein>
<sequence>MSEIVFQSLALRSQHIAKMPPASVPRLLYGTAWKKDQTHALVKAALLAGFRGIDTANQPKHYNEPQIGSALQAVAQTFPRESLFIQTKFTPISGQDPNNVPYDPSAPLEEQVKESFMKSLENLQTSYVDSYVLHSPLHSLQDTLRVWRVMEDFHSKKLIRYLGISNAYSLPFLQHLHAQARVKPKFIQNRFHDETEYDIDVRSWCRSPDVDITYQSFWTLTANPHVLQSDIVRSVALKKGCTVEQVLFKCLIQSGILPLTGTRSEVHMKQDLSVLEWEDWEEDLVDRVMSLVGER</sequence>
<dbReference type="InterPro" id="IPR023210">
    <property type="entry name" value="NADP_OxRdtase_dom"/>
</dbReference>
<dbReference type="InterPro" id="IPR036812">
    <property type="entry name" value="NAD(P)_OxRdtase_dom_sf"/>
</dbReference>
<proteinExistence type="predicted"/>
<dbReference type="RefSeq" id="XP_016607826.1">
    <property type="nucleotide sequence ID" value="XM_016753389.1"/>
</dbReference>
<dbReference type="PANTHER" id="PTHR43827:SF8">
    <property type="entry name" value="ALDO_KETO REDUCTASE FAMILY PROTEIN"/>
    <property type="match status" value="1"/>
</dbReference>
<name>A0A0L0HFI9_SPIPD</name>
<dbReference type="VEuPathDB" id="FungiDB:SPPG_05163"/>
<dbReference type="GO" id="GO:0016491">
    <property type="term" value="F:oxidoreductase activity"/>
    <property type="evidence" value="ECO:0007669"/>
    <property type="project" value="InterPro"/>
</dbReference>
<dbReference type="InterPro" id="IPR020471">
    <property type="entry name" value="AKR"/>
</dbReference>
<gene>
    <name evidence="2" type="ORF">SPPG_05163</name>
</gene>
<dbReference type="CDD" id="cd19071">
    <property type="entry name" value="AKR_AKR1-5-like"/>
    <property type="match status" value="1"/>
</dbReference>
<dbReference type="eggNOG" id="KOG1577">
    <property type="taxonomic scope" value="Eukaryota"/>
</dbReference>
<evidence type="ECO:0000313" key="2">
    <source>
        <dbReference type="EMBL" id="KNC99786.1"/>
    </source>
</evidence>
<accession>A0A0L0HFI9</accession>
<dbReference type="EMBL" id="KQ257457">
    <property type="protein sequence ID" value="KNC99786.1"/>
    <property type="molecule type" value="Genomic_DNA"/>
</dbReference>